<sequence length="803" mass="89158">MNDRSSSHSASGLDLISNDTLPHGGDFSVSPFVEPLSPVESLETAAVAPAEPHALNHKRLMRQAVSPVAELLYGSFWVLKAWQLDLGFPHSIVRHLDQRLEETLQARFATAIDIDELHVSFDTALEPAVEVDGRERFELCLTLRELGRETLNPLALLALQRCAEADRPLSASTPSLTVSVFFELLIEARWTLEYEQMQRQFWEQHGDTWAMLARLAFLDAVTRLHSRKRIDNEGHLLALDALGLSRFPQQLQDLQPIRPPARSTVRGLALNGEIIPGIFHVRSNTTGHCYVHVLGSAPHCHEYISDDAPWKADKVLEAINASAWHRLNLSLDGTRTALTLGDPSDDVFAQLRVAQQRFWAARLTRGDTFESPDALIDDDHAALMPIEPALALVSALDHWHHHEPLLARIPTPLGVANRLMGQWLRQMSPRLKPVPLNQTHTLITDPQRVFIRYLPGTSRTPWGHPRIAAANVIVAPDEKPITLSQALLSRFRALQPQGYDDEGGRWVVYADPRGKGTWSAEAELNISATSVEAYIQGIDFLGLMQRQLDRFWQQQRADVERSLWSTFIGQALLALKNGDLPRDSFHRVTDAVEQAQQVHLPDTPLFGTAPIRWSAAGFYVGNGLPLGADCPPCVGLLMIRAQGQEGGVLYQAGQSRPFVPFSGRQALIDHLTAAAADPAWRETVLSYMPRRAVFTSGLVISSSCGAGFVRRPNRFRSCVPGPSRCTARTPMPPGNINGTSRNCPARPWASSVKACVLTASTTPRTTSSPTESRHSAAGFNTSIACNCCWHRWRSCYRRPRLRR</sequence>
<dbReference type="EMBL" id="MDEN01000069">
    <property type="protein sequence ID" value="OCX11286.1"/>
    <property type="molecule type" value="Genomic_DNA"/>
</dbReference>
<protein>
    <recommendedName>
        <fullName evidence="1">Dermonecrotic toxin N-terminal domain-containing protein</fullName>
    </recommendedName>
</protein>
<dbReference type="Pfam" id="PF20178">
    <property type="entry name" value="ToxA_N"/>
    <property type="match status" value="2"/>
</dbReference>
<accession>A0A1C2D9G0</accession>
<evidence type="ECO:0000259" key="1">
    <source>
        <dbReference type="Pfam" id="PF20178"/>
    </source>
</evidence>
<name>A0A1C2D9G0_9PSED</name>
<organism evidence="2 3">
    <name type="scientific">Pseudomonas graminis</name>
    <dbReference type="NCBI Taxonomy" id="158627"/>
    <lineage>
        <taxon>Bacteria</taxon>
        <taxon>Pseudomonadati</taxon>
        <taxon>Pseudomonadota</taxon>
        <taxon>Gammaproteobacteria</taxon>
        <taxon>Pseudomonadales</taxon>
        <taxon>Pseudomonadaceae</taxon>
        <taxon>Pseudomonas</taxon>
    </lineage>
</organism>
<feature type="domain" description="Dermonecrotic toxin N-terminal" evidence="1">
    <location>
        <begin position="406"/>
        <end position="691"/>
    </location>
</feature>
<evidence type="ECO:0000313" key="3">
    <source>
        <dbReference type="Proteomes" id="UP000095143"/>
    </source>
</evidence>
<evidence type="ECO:0000313" key="2">
    <source>
        <dbReference type="EMBL" id="OCX11286.1"/>
    </source>
</evidence>
<dbReference type="AlphaFoldDB" id="A0A1C2D9G0"/>
<proteinExistence type="predicted"/>
<reference evidence="2 3" key="1">
    <citation type="submission" date="2016-08" db="EMBL/GenBank/DDBJ databases">
        <title>Whole genome sequence of Pseudomonas graminis strain UASWS1507, a potential biological control agent for agriculture.</title>
        <authorList>
            <person name="Crovadore J."/>
            <person name="Calmin G."/>
            <person name="Chablais R."/>
            <person name="Cochard B."/>
            <person name="Lefort F."/>
        </authorList>
    </citation>
    <scope>NUCLEOTIDE SEQUENCE [LARGE SCALE GENOMIC DNA]</scope>
    <source>
        <strain evidence="2 3">UASWS1507</strain>
    </source>
</reference>
<gene>
    <name evidence="2" type="ORF">BBI10_24145</name>
</gene>
<dbReference type="Proteomes" id="UP000095143">
    <property type="component" value="Unassembled WGS sequence"/>
</dbReference>
<dbReference type="InterPro" id="IPR046673">
    <property type="entry name" value="ToxA_N"/>
</dbReference>
<dbReference type="OrthoDB" id="6730468at2"/>
<dbReference type="RefSeq" id="WP_065992396.1">
    <property type="nucleotide sequence ID" value="NZ_MDEN01000069.1"/>
</dbReference>
<feature type="domain" description="Dermonecrotic toxin N-terminal" evidence="1">
    <location>
        <begin position="89"/>
        <end position="307"/>
    </location>
</feature>
<comment type="caution">
    <text evidence="2">The sequence shown here is derived from an EMBL/GenBank/DDBJ whole genome shotgun (WGS) entry which is preliminary data.</text>
</comment>